<keyword evidence="1" id="KW-1133">Transmembrane helix</keyword>
<gene>
    <name evidence="2" type="ORF">KAK10_02155</name>
</gene>
<sequence length="151" mass="16993">MQKKVANILAIVMITCVAFSFIWILRPTTSLFASQNVEKLTKQGNVLTTKRVLLGKTTTKGVVIGYAKATPHWRKKANYQVKQMMTSNGQATLVTANIPANVKKASRLVKVADKTVLTYRQIKYVPALNHYYQKIVTKSKIKATYLIVTYK</sequence>
<dbReference type="Proteomes" id="UP001057481">
    <property type="component" value="Unassembled WGS sequence"/>
</dbReference>
<keyword evidence="1" id="KW-0812">Transmembrane</keyword>
<accession>A0ABT0VIL6</accession>
<proteinExistence type="predicted"/>
<reference evidence="2" key="1">
    <citation type="submission" date="2021-04" db="EMBL/GenBank/DDBJ databases">
        <title>Taxonomic assessment of Weissella genus.</title>
        <authorList>
            <person name="Fanelli F."/>
            <person name="Chieffi D."/>
            <person name="Dell'Aquila A."/>
            <person name="Gyu-Sung C."/>
            <person name="Franz C.M.A.P."/>
            <person name="Fusco V."/>
        </authorList>
    </citation>
    <scope>NUCLEOTIDE SEQUENCE</scope>
    <source>
        <strain evidence="2">LMG 25373</strain>
    </source>
</reference>
<dbReference type="EMBL" id="JAGMVS010000039">
    <property type="protein sequence ID" value="MCM2436734.1"/>
    <property type="molecule type" value="Genomic_DNA"/>
</dbReference>
<evidence type="ECO:0000313" key="2">
    <source>
        <dbReference type="EMBL" id="MCM2436734.1"/>
    </source>
</evidence>
<comment type="caution">
    <text evidence="2">The sequence shown here is derived from an EMBL/GenBank/DDBJ whole genome shotgun (WGS) entry which is preliminary data.</text>
</comment>
<name>A0ABT0VIL6_9LACO</name>
<dbReference type="RefSeq" id="WP_205143303.1">
    <property type="nucleotide sequence ID" value="NZ_JAFBDN010000004.1"/>
</dbReference>
<protein>
    <submittedName>
        <fullName evidence="2">Uncharacterized protein</fullName>
    </submittedName>
</protein>
<feature type="transmembrane region" description="Helical" evidence="1">
    <location>
        <begin position="6"/>
        <end position="25"/>
    </location>
</feature>
<keyword evidence="3" id="KW-1185">Reference proteome</keyword>
<evidence type="ECO:0000256" key="1">
    <source>
        <dbReference type="SAM" id="Phobius"/>
    </source>
</evidence>
<keyword evidence="1" id="KW-0472">Membrane</keyword>
<evidence type="ECO:0000313" key="3">
    <source>
        <dbReference type="Proteomes" id="UP001057481"/>
    </source>
</evidence>
<organism evidence="2 3">
    <name type="scientific">Periweissella beninensis</name>
    <dbReference type="NCBI Taxonomy" id="504936"/>
    <lineage>
        <taxon>Bacteria</taxon>
        <taxon>Bacillati</taxon>
        <taxon>Bacillota</taxon>
        <taxon>Bacilli</taxon>
        <taxon>Lactobacillales</taxon>
        <taxon>Lactobacillaceae</taxon>
        <taxon>Periweissella</taxon>
    </lineage>
</organism>